<feature type="region of interest" description="Disordered" evidence="1">
    <location>
        <begin position="636"/>
        <end position="682"/>
    </location>
</feature>
<feature type="domain" description="Reverse transcriptase Ty1/copia-type" evidence="2">
    <location>
        <begin position="763"/>
        <end position="857"/>
    </location>
</feature>
<feature type="compositionally biased region" description="Basic and acidic residues" evidence="1">
    <location>
        <begin position="651"/>
        <end position="668"/>
    </location>
</feature>
<sequence>MNQDSTYMVVASKVPMLKPENGNAPPITKVVKGVETTIAPARAEEKAQRRLDLKTRSTLLMGIPNEHQLKFNFIKDAKSLLQAIEKKNGTHIPLWRNKPKIDTLSLDDLYNNLKIYKPEVKGTSSSNTNRQNKAFVSSNSNNSINGAVNTTHVNQTAYNLTMRTCNKFYLDDLEEMDLRWRMAMLTIRARRFLKNIGRKFSMNGNDTIRFDKSKMECYNFHKRGHFARECTLRNQENKNRESTRRNVLVETPDSLALVSCDGLEGYDWSDQAKEEFVNEPIVSEPTVKKPVVEIGEAKASADKPKVVRKNFDSPLIEDWISDSKDEDDSKHKIEKKNVKPSVAKIEFLKAKEQVKSFRKTTVKQVLVNTARQVSTAHPKSTVNVARPLSHLLKSAYSSVKRPFDKKTTLTNSNVTQKVNTIRSKYVNTSRPKVVVNVVLGNKVNVVKGNPQQDFQDKRVTGNMSYLTDYKEINGGYVAFGGNPKGGKITRRVPRKNNMYSVDLKNIVLKGDLTCLFAKAISDESKLWHRRLGHLNFKTMNKLVKGNLVRAERRNMTLIKAARTMLADSNYQLLFGQRTPALSFMRPFRCPVTILNTKDHLGTKACDDAGKARMETVPCIDYILLSLWTVDPLISQKSKSSQDDGFQPLSDGGKKVNESECKDQEKEDNVNNTNNVNDAGINRVNDEDDDTVADMNNLDTTIQVSPVPTTRIHKDHPIDQVIGDLHLITQIRNISKNLEEHGFVTTIHKRTNHKDLQNYLFVYFLSQEEPKRGKIDKTLFIRRYKDDILFVQVYVDDIIFGLTKKDLCNAFEKMMHEKFQMSSIGDLTFFLGLQVKEKQDGIFISQDKCVAEILKKYRYLKGHLKLGLWYPKDSPFNLVAYTDSDYAGTSLDRKTTTRRWFEQIVDCLNANPIKYALTVNPIVYTSCIVQLWATVKVKTINGEVQLQALVDGKKVIITEFTIRRDLRLEYADGVDYLPNVVIFEQLTLMGISAKTTTWNEFSSTMASVIICLATNQKFNFSKYIFESMVKNLDNVNKFLMYPRKTKRKDTELPQTSVPTSVADEVVNEEMDDSLERAATTATSLDVKQERELKHAKPKIKAKGIVFHEPEESTTTTTTAIPKPKSHVKAKGQAKMIKEPKMFNRAFKRVNTFVDHRTELVEKSSKKVEAEVIKGSFKRATTELEQESSKKQKIDDDKDTAELK</sequence>
<organism evidence="4">
    <name type="scientific">Tanacetum cinerariifolium</name>
    <name type="common">Dalmatian daisy</name>
    <name type="synonym">Chrysanthemum cinerariifolium</name>
    <dbReference type="NCBI Taxonomy" id="118510"/>
    <lineage>
        <taxon>Eukaryota</taxon>
        <taxon>Viridiplantae</taxon>
        <taxon>Streptophyta</taxon>
        <taxon>Embryophyta</taxon>
        <taxon>Tracheophyta</taxon>
        <taxon>Spermatophyta</taxon>
        <taxon>Magnoliopsida</taxon>
        <taxon>eudicotyledons</taxon>
        <taxon>Gunneridae</taxon>
        <taxon>Pentapetalae</taxon>
        <taxon>asterids</taxon>
        <taxon>campanulids</taxon>
        <taxon>Asterales</taxon>
        <taxon>Asteraceae</taxon>
        <taxon>Asteroideae</taxon>
        <taxon>Anthemideae</taxon>
        <taxon>Anthemidinae</taxon>
        <taxon>Tanacetum</taxon>
    </lineage>
</organism>
<evidence type="ECO:0000259" key="3">
    <source>
        <dbReference type="Pfam" id="PF13976"/>
    </source>
</evidence>
<dbReference type="InterPro" id="IPR025724">
    <property type="entry name" value="GAG-pre-integrase_dom"/>
</dbReference>
<feature type="compositionally biased region" description="Basic and acidic residues" evidence="1">
    <location>
        <begin position="1185"/>
        <end position="1202"/>
    </location>
</feature>
<feature type="domain" description="GAG-pre-integrase" evidence="3">
    <location>
        <begin position="497"/>
        <end position="549"/>
    </location>
</feature>
<reference evidence="4" key="1">
    <citation type="journal article" date="2019" name="Sci. Rep.">
        <title>Draft genome of Tanacetum cinerariifolium, the natural source of mosquito coil.</title>
        <authorList>
            <person name="Yamashiro T."/>
            <person name="Shiraishi A."/>
            <person name="Satake H."/>
            <person name="Nakayama K."/>
        </authorList>
    </citation>
    <scope>NUCLEOTIDE SEQUENCE</scope>
</reference>
<protein>
    <submittedName>
        <fullName evidence="4">Copia protein</fullName>
    </submittedName>
</protein>
<feature type="region of interest" description="Disordered" evidence="1">
    <location>
        <begin position="1179"/>
        <end position="1202"/>
    </location>
</feature>
<dbReference type="AlphaFoldDB" id="A0A699HGN8"/>
<evidence type="ECO:0000259" key="2">
    <source>
        <dbReference type="Pfam" id="PF07727"/>
    </source>
</evidence>
<dbReference type="EMBL" id="BKCJ010160262">
    <property type="protein sequence ID" value="GEY21169.1"/>
    <property type="molecule type" value="Genomic_DNA"/>
</dbReference>
<gene>
    <name evidence="4" type="ORF">Tci_393143</name>
</gene>
<dbReference type="Pfam" id="PF13976">
    <property type="entry name" value="gag_pre-integrs"/>
    <property type="match status" value="1"/>
</dbReference>
<dbReference type="Pfam" id="PF07727">
    <property type="entry name" value="RVT_2"/>
    <property type="match status" value="1"/>
</dbReference>
<proteinExistence type="predicted"/>
<evidence type="ECO:0000313" key="4">
    <source>
        <dbReference type="EMBL" id="GEY21169.1"/>
    </source>
</evidence>
<name>A0A699HGN8_TANCI</name>
<accession>A0A699HGN8</accession>
<comment type="caution">
    <text evidence="4">The sequence shown here is derived from an EMBL/GenBank/DDBJ whole genome shotgun (WGS) entry which is preliminary data.</text>
</comment>
<evidence type="ECO:0000256" key="1">
    <source>
        <dbReference type="SAM" id="MobiDB-lite"/>
    </source>
</evidence>
<dbReference type="InterPro" id="IPR013103">
    <property type="entry name" value="RVT_2"/>
</dbReference>